<protein>
    <submittedName>
        <fullName evidence="1">Uncharacterized protein</fullName>
    </submittedName>
</protein>
<evidence type="ECO:0000313" key="2">
    <source>
        <dbReference type="Proteomes" id="UP001356308"/>
    </source>
</evidence>
<dbReference type="RefSeq" id="WP_272652596.1">
    <property type="nucleotide sequence ID" value="NZ_JAZDDG010000009.1"/>
</dbReference>
<accession>A0ABU7IY33</accession>
<evidence type="ECO:0000313" key="1">
    <source>
        <dbReference type="EMBL" id="MEE1977912.1"/>
    </source>
</evidence>
<keyword evidence="2" id="KW-1185">Reference proteome</keyword>
<dbReference type="Proteomes" id="UP001356308">
    <property type="component" value="Unassembled WGS sequence"/>
</dbReference>
<sequence length="125" mass="13870">MPIITTAALTALITTLANKGLESAFENVGEKASEEAVNWFKSLLYKNGKPKKALKELQENPTKEDKQAMVKAIVENSIEDNPVHVNYLKEIIDILPKNTIQNYKNINTGNIDSKGGDIHIGDKYD</sequence>
<proteinExistence type="predicted"/>
<name>A0ABU7IY33_9FLAO</name>
<reference evidence="1 2" key="1">
    <citation type="submission" date="2024-01" db="EMBL/GenBank/DDBJ databases">
        <title>Maribacter spp. originated from different algae showed divergent polysaccharides utilization ability.</title>
        <authorList>
            <person name="Wang H."/>
            <person name="Wu Y."/>
        </authorList>
    </citation>
    <scope>NUCLEOTIDE SEQUENCE [LARGE SCALE GENOMIC DNA]</scope>
    <source>
        <strain evidence="1 2">PR1</strain>
    </source>
</reference>
<dbReference type="EMBL" id="JAZDDG010000009">
    <property type="protein sequence ID" value="MEE1977912.1"/>
    <property type="molecule type" value="Genomic_DNA"/>
</dbReference>
<comment type="caution">
    <text evidence="1">The sequence shown here is derived from an EMBL/GenBank/DDBJ whole genome shotgun (WGS) entry which is preliminary data.</text>
</comment>
<gene>
    <name evidence="1" type="ORF">V1I91_17675</name>
</gene>
<organism evidence="1 2">
    <name type="scientific">Maribacter cobaltidurans</name>
    <dbReference type="NCBI Taxonomy" id="1178778"/>
    <lineage>
        <taxon>Bacteria</taxon>
        <taxon>Pseudomonadati</taxon>
        <taxon>Bacteroidota</taxon>
        <taxon>Flavobacteriia</taxon>
        <taxon>Flavobacteriales</taxon>
        <taxon>Flavobacteriaceae</taxon>
        <taxon>Maribacter</taxon>
    </lineage>
</organism>